<dbReference type="EMBL" id="BTSX01000004">
    <property type="protein sequence ID" value="GMS95324.1"/>
    <property type="molecule type" value="Genomic_DNA"/>
</dbReference>
<dbReference type="AlphaFoldDB" id="A0AAV5TMC8"/>
<name>A0AAV5TMC8_9BILA</name>
<keyword evidence="5" id="KW-1185">Reference proteome</keyword>
<keyword evidence="2" id="KW-0472">Membrane</keyword>
<evidence type="ECO:0000313" key="4">
    <source>
        <dbReference type="EMBL" id="GMS95327.1"/>
    </source>
</evidence>
<evidence type="ECO:0008006" key="6">
    <source>
        <dbReference type="Google" id="ProtNLM"/>
    </source>
</evidence>
<gene>
    <name evidence="3" type="ORF">PENTCL1PPCAC_17499</name>
    <name evidence="4" type="ORF">PENTCL1PPCAC_17502</name>
</gene>
<accession>A0AAV5TMC8</accession>
<evidence type="ECO:0000256" key="1">
    <source>
        <dbReference type="SAM" id="MobiDB-lite"/>
    </source>
</evidence>
<feature type="region of interest" description="Disordered" evidence="1">
    <location>
        <begin position="111"/>
        <end position="133"/>
    </location>
</feature>
<keyword evidence="2" id="KW-0812">Transmembrane</keyword>
<dbReference type="Proteomes" id="UP001432027">
    <property type="component" value="Unassembled WGS sequence"/>
</dbReference>
<feature type="transmembrane region" description="Helical" evidence="2">
    <location>
        <begin position="12"/>
        <end position="36"/>
    </location>
</feature>
<evidence type="ECO:0000313" key="3">
    <source>
        <dbReference type="EMBL" id="GMS95324.1"/>
    </source>
</evidence>
<keyword evidence="2" id="KW-1133">Transmembrane helix</keyword>
<comment type="caution">
    <text evidence="4">The sequence shown here is derived from an EMBL/GenBank/DDBJ whole genome shotgun (WGS) entry which is preliminary data.</text>
</comment>
<feature type="non-terminal residue" evidence="4">
    <location>
        <position position="1"/>
    </location>
</feature>
<sequence length="133" mass="14411">PSIPFLIYPRPSFLLFPLILFPIYASPLSILIISFQSCPTAQPAPSLSTSVREFNPSGRIGIVLVSDATMILARRPLHRDPIRRTEANPTAIAATVHSSVPRDTVMEVPSLTLSSEDPPNPLSHLSLSITANT</sequence>
<dbReference type="EMBL" id="BTSX01000004">
    <property type="protein sequence ID" value="GMS95327.1"/>
    <property type="molecule type" value="Genomic_DNA"/>
</dbReference>
<proteinExistence type="predicted"/>
<reference evidence="4" key="1">
    <citation type="submission" date="2023-10" db="EMBL/GenBank/DDBJ databases">
        <title>Genome assembly of Pristionchus species.</title>
        <authorList>
            <person name="Yoshida K."/>
            <person name="Sommer R.J."/>
        </authorList>
    </citation>
    <scope>NUCLEOTIDE SEQUENCE</scope>
    <source>
        <strain evidence="4">RS0144</strain>
    </source>
</reference>
<evidence type="ECO:0000256" key="2">
    <source>
        <dbReference type="SAM" id="Phobius"/>
    </source>
</evidence>
<organism evidence="4 5">
    <name type="scientific">Pristionchus entomophagus</name>
    <dbReference type="NCBI Taxonomy" id="358040"/>
    <lineage>
        <taxon>Eukaryota</taxon>
        <taxon>Metazoa</taxon>
        <taxon>Ecdysozoa</taxon>
        <taxon>Nematoda</taxon>
        <taxon>Chromadorea</taxon>
        <taxon>Rhabditida</taxon>
        <taxon>Rhabditina</taxon>
        <taxon>Diplogasteromorpha</taxon>
        <taxon>Diplogasteroidea</taxon>
        <taxon>Neodiplogasteridae</taxon>
        <taxon>Pristionchus</taxon>
    </lineage>
</organism>
<evidence type="ECO:0000313" key="5">
    <source>
        <dbReference type="Proteomes" id="UP001432027"/>
    </source>
</evidence>
<protein>
    <recommendedName>
        <fullName evidence="6">G protein-coupled receptor</fullName>
    </recommendedName>
</protein>